<evidence type="ECO:0000313" key="2">
    <source>
        <dbReference type="Proteomes" id="UP000247591"/>
    </source>
</evidence>
<keyword evidence="2" id="KW-1185">Reference proteome</keyword>
<gene>
    <name evidence="1" type="ORF">DFR67_11978</name>
</gene>
<dbReference type="Proteomes" id="UP000247591">
    <property type="component" value="Unassembled WGS sequence"/>
</dbReference>
<protein>
    <submittedName>
        <fullName evidence="1">Uncharacterized protein</fullName>
    </submittedName>
</protein>
<reference evidence="1 2" key="1">
    <citation type="submission" date="2018-06" db="EMBL/GenBank/DDBJ databases">
        <title>Genomic Encyclopedia of Type Strains, Phase IV (KMG-IV): sequencing the most valuable type-strain genomes for metagenomic binning, comparative biology and taxonomic classification.</title>
        <authorList>
            <person name="Goeker M."/>
        </authorList>
    </citation>
    <scope>NUCLEOTIDE SEQUENCE [LARGE SCALE GENOMIC DNA]</scope>
    <source>
        <strain evidence="1 2">DSM 45521</strain>
    </source>
</reference>
<sequence length="123" mass="14281">MYAIDFDPENNPSSPADRTRNDRYLWWVSDENYDRLFDEALLSGYLPQELSHLREEASWYKGLTSSAGTLLLLDGFERRAQELIEQLESTSGLSTMDSHFLSGLRDLIKVRQRLVDDKKIHSK</sequence>
<dbReference type="AlphaFoldDB" id="A0A318RDE9"/>
<dbReference type="EMBL" id="QJSP01000019">
    <property type="protein sequence ID" value="PYE12971.1"/>
    <property type="molecule type" value="Genomic_DNA"/>
</dbReference>
<organism evidence="1 2">
    <name type="scientific">Williamsia limnetica</name>
    <dbReference type="NCBI Taxonomy" id="882452"/>
    <lineage>
        <taxon>Bacteria</taxon>
        <taxon>Bacillati</taxon>
        <taxon>Actinomycetota</taxon>
        <taxon>Actinomycetes</taxon>
        <taxon>Mycobacteriales</taxon>
        <taxon>Nocardiaceae</taxon>
        <taxon>Williamsia</taxon>
    </lineage>
</organism>
<evidence type="ECO:0000313" key="1">
    <source>
        <dbReference type="EMBL" id="PYE12971.1"/>
    </source>
</evidence>
<proteinExistence type="predicted"/>
<name>A0A318RDE9_WILLI</name>
<accession>A0A318RDE9</accession>
<comment type="caution">
    <text evidence="1">The sequence shown here is derived from an EMBL/GenBank/DDBJ whole genome shotgun (WGS) entry which is preliminary data.</text>
</comment>